<sequence>MPGFKPPVQSKCPKCGKSVYAAEKMVAGGSLDSTNVSPHEAQLFCCKCHGRKYGPKGVGFGVGGGVLTMDMGERFGNREVEMT</sequence>
<accession>A0ACB0YSW3</accession>
<evidence type="ECO:0000313" key="2">
    <source>
        <dbReference type="Proteomes" id="UP001497535"/>
    </source>
</evidence>
<comment type="caution">
    <text evidence="1">The sequence shown here is derived from an EMBL/GenBank/DDBJ whole genome shotgun (WGS) entry which is preliminary data.</text>
</comment>
<gene>
    <name evidence="1" type="ORF">MENTE1834_LOCUS16239</name>
</gene>
<evidence type="ECO:0000313" key="1">
    <source>
        <dbReference type="EMBL" id="CAK5061458.1"/>
    </source>
</evidence>
<reference evidence="1" key="1">
    <citation type="submission" date="2023-11" db="EMBL/GenBank/DDBJ databases">
        <authorList>
            <person name="Poullet M."/>
        </authorList>
    </citation>
    <scope>NUCLEOTIDE SEQUENCE</scope>
    <source>
        <strain evidence="1">E1834</strain>
    </source>
</reference>
<keyword evidence="2" id="KW-1185">Reference proteome</keyword>
<dbReference type="Proteomes" id="UP001497535">
    <property type="component" value="Unassembled WGS sequence"/>
</dbReference>
<proteinExistence type="predicted"/>
<protein>
    <submittedName>
        <fullName evidence="1">Uncharacterized protein</fullName>
    </submittedName>
</protein>
<name>A0ACB0YSW3_MELEN</name>
<organism evidence="1 2">
    <name type="scientific">Meloidogyne enterolobii</name>
    <name type="common">Root-knot nematode worm</name>
    <name type="synonym">Meloidogyne mayaguensis</name>
    <dbReference type="NCBI Taxonomy" id="390850"/>
    <lineage>
        <taxon>Eukaryota</taxon>
        <taxon>Metazoa</taxon>
        <taxon>Ecdysozoa</taxon>
        <taxon>Nematoda</taxon>
        <taxon>Chromadorea</taxon>
        <taxon>Rhabditida</taxon>
        <taxon>Tylenchina</taxon>
        <taxon>Tylenchomorpha</taxon>
        <taxon>Tylenchoidea</taxon>
        <taxon>Meloidogynidae</taxon>
        <taxon>Meloidogyninae</taxon>
        <taxon>Meloidogyne</taxon>
    </lineage>
</organism>
<dbReference type="EMBL" id="CAVMJV010000018">
    <property type="protein sequence ID" value="CAK5061458.1"/>
    <property type="molecule type" value="Genomic_DNA"/>
</dbReference>